<keyword evidence="2" id="KW-0646">Protease inhibitor</keyword>
<dbReference type="InterPro" id="IPR000215">
    <property type="entry name" value="Serpin_fam"/>
</dbReference>
<dbReference type="InterPro" id="IPR042178">
    <property type="entry name" value="Serpin_sf_1"/>
</dbReference>
<keyword evidence="6" id="KW-1185">Reference proteome</keyword>
<dbReference type="AlphaFoldDB" id="A0A8T0EHY3"/>
<evidence type="ECO:0000313" key="6">
    <source>
        <dbReference type="Proteomes" id="UP000807504"/>
    </source>
</evidence>
<dbReference type="Pfam" id="PF00079">
    <property type="entry name" value="Serpin"/>
    <property type="match status" value="1"/>
</dbReference>
<reference evidence="5" key="2">
    <citation type="submission" date="2020-06" db="EMBL/GenBank/DDBJ databases">
        <authorList>
            <person name="Sheffer M."/>
        </authorList>
    </citation>
    <scope>NUCLEOTIDE SEQUENCE</scope>
</reference>
<evidence type="ECO:0000256" key="1">
    <source>
        <dbReference type="ARBA" id="ARBA00009500"/>
    </source>
</evidence>
<name>A0A8T0EHY3_ARGBR</name>
<dbReference type="InterPro" id="IPR042185">
    <property type="entry name" value="Serpin_sf_2"/>
</dbReference>
<accession>A0A8T0EHY3</accession>
<dbReference type="GO" id="GO:0004867">
    <property type="term" value="F:serine-type endopeptidase inhibitor activity"/>
    <property type="evidence" value="ECO:0007669"/>
    <property type="project" value="UniProtKB-KW"/>
</dbReference>
<reference evidence="5" key="1">
    <citation type="journal article" date="2020" name="bioRxiv">
        <title>Chromosome-level reference genome of the European wasp spider Argiope bruennichi: a resource for studies on range expansion and evolutionary adaptation.</title>
        <authorList>
            <person name="Sheffer M.M."/>
            <person name="Hoppe A."/>
            <person name="Krehenwinkel H."/>
            <person name="Uhl G."/>
            <person name="Kuss A.W."/>
            <person name="Jensen L."/>
            <person name="Jensen C."/>
            <person name="Gillespie R.G."/>
            <person name="Hoff K.J."/>
            <person name="Prost S."/>
        </authorList>
    </citation>
    <scope>NUCLEOTIDE SEQUENCE</scope>
</reference>
<dbReference type="Gene3D" id="2.30.39.10">
    <property type="entry name" value="Alpha-1-antitrypsin, domain 1"/>
    <property type="match status" value="1"/>
</dbReference>
<evidence type="ECO:0000256" key="3">
    <source>
        <dbReference type="ARBA" id="ARBA00022900"/>
    </source>
</evidence>
<feature type="domain" description="Serpin" evidence="4">
    <location>
        <begin position="1"/>
        <end position="129"/>
    </location>
</feature>
<comment type="similarity">
    <text evidence="1">Belongs to the serpin family.</text>
</comment>
<dbReference type="InterPro" id="IPR036186">
    <property type="entry name" value="Serpin_sf"/>
</dbReference>
<gene>
    <name evidence="5" type="ORF">HNY73_016104</name>
</gene>
<comment type="caution">
    <text evidence="5">The sequence shown here is derived from an EMBL/GenBank/DDBJ whole genome shotgun (WGS) entry which is preliminary data.</text>
</comment>
<dbReference type="Proteomes" id="UP000807504">
    <property type="component" value="Unassembled WGS sequence"/>
</dbReference>
<dbReference type="EMBL" id="JABXBU010002227">
    <property type="protein sequence ID" value="KAF8773440.1"/>
    <property type="molecule type" value="Genomic_DNA"/>
</dbReference>
<evidence type="ECO:0000313" key="5">
    <source>
        <dbReference type="EMBL" id="KAF8773440.1"/>
    </source>
</evidence>
<dbReference type="PANTHER" id="PTHR11461">
    <property type="entry name" value="SERINE PROTEASE INHIBITOR, SERPIN"/>
    <property type="match status" value="1"/>
</dbReference>
<protein>
    <submittedName>
        <fullName evidence="5">Serpin B10 like protein</fullName>
    </submittedName>
</protein>
<dbReference type="PANTHER" id="PTHR11461:SF211">
    <property type="entry name" value="GH10112P-RELATED"/>
    <property type="match status" value="1"/>
</dbReference>
<dbReference type="SUPFAM" id="SSF56574">
    <property type="entry name" value="Serpins"/>
    <property type="match status" value="1"/>
</dbReference>
<sequence length="129" mass="14418">MLILLPEQRDGLKSLEESLTPQTLLDIQHRLRKLEVDVSLPKFKLEFEKELSSEIQAIGARKVFSSRADFSEMTSSGSMPVSEVIHKAVIEVNEEGSEAAAVTGIIMVKSSLFKLEFRADHPFLFAIVD</sequence>
<dbReference type="GO" id="GO:0005615">
    <property type="term" value="C:extracellular space"/>
    <property type="evidence" value="ECO:0007669"/>
    <property type="project" value="InterPro"/>
</dbReference>
<organism evidence="5 6">
    <name type="scientific">Argiope bruennichi</name>
    <name type="common">Wasp spider</name>
    <name type="synonym">Aranea bruennichi</name>
    <dbReference type="NCBI Taxonomy" id="94029"/>
    <lineage>
        <taxon>Eukaryota</taxon>
        <taxon>Metazoa</taxon>
        <taxon>Ecdysozoa</taxon>
        <taxon>Arthropoda</taxon>
        <taxon>Chelicerata</taxon>
        <taxon>Arachnida</taxon>
        <taxon>Araneae</taxon>
        <taxon>Araneomorphae</taxon>
        <taxon>Entelegynae</taxon>
        <taxon>Araneoidea</taxon>
        <taxon>Araneidae</taxon>
        <taxon>Argiope</taxon>
    </lineage>
</organism>
<evidence type="ECO:0000256" key="2">
    <source>
        <dbReference type="ARBA" id="ARBA00022690"/>
    </source>
</evidence>
<dbReference type="InterPro" id="IPR023796">
    <property type="entry name" value="Serpin_dom"/>
</dbReference>
<proteinExistence type="inferred from homology"/>
<dbReference type="Gene3D" id="3.30.497.10">
    <property type="entry name" value="Antithrombin, subunit I, domain 2"/>
    <property type="match status" value="1"/>
</dbReference>
<keyword evidence="3" id="KW-0722">Serine protease inhibitor</keyword>
<evidence type="ECO:0000259" key="4">
    <source>
        <dbReference type="Pfam" id="PF00079"/>
    </source>
</evidence>